<comment type="caution">
    <text evidence="1">The sequence shown here is derived from an EMBL/GenBank/DDBJ whole genome shotgun (WGS) entry which is preliminary data.</text>
</comment>
<proteinExistence type="predicted"/>
<dbReference type="RefSeq" id="WP_346114844.1">
    <property type="nucleotide sequence ID" value="NZ_BAAAMU010000184.1"/>
</dbReference>
<organism evidence="1 2">
    <name type="scientific">Nonomuraea maheshkhaliensis</name>
    <dbReference type="NCBI Taxonomy" id="419590"/>
    <lineage>
        <taxon>Bacteria</taxon>
        <taxon>Bacillati</taxon>
        <taxon>Actinomycetota</taxon>
        <taxon>Actinomycetes</taxon>
        <taxon>Streptosporangiales</taxon>
        <taxon>Streptosporangiaceae</taxon>
        <taxon>Nonomuraea</taxon>
    </lineage>
</organism>
<sequence>MDVRAELLDLKLRVEDLETTMEHGGELERQVILLHEIAERSMKLQAGLATMQSQIDQAVVEFTEEFAAMGIEVESVRRAMTERPDLIEELRAQLSIEVDKFRKQWRREFDFLRSEAMDMNIKLDRLLKRTP</sequence>
<gene>
    <name evidence="1" type="ORF">GCM10009733_105440</name>
</gene>
<evidence type="ECO:0000313" key="1">
    <source>
        <dbReference type="EMBL" id="GAA1692241.1"/>
    </source>
</evidence>
<reference evidence="2" key="1">
    <citation type="journal article" date="2019" name="Int. J. Syst. Evol. Microbiol.">
        <title>The Global Catalogue of Microorganisms (GCM) 10K type strain sequencing project: providing services to taxonomists for standard genome sequencing and annotation.</title>
        <authorList>
            <consortium name="The Broad Institute Genomics Platform"/>
            <consortium name="The Broad Institute Genome Sequencing Center for Infectious Disease"/>
            <person name="Wu L."/>
            <person name="Ma J."/>
        </authorList>
    </citation>
    <scope>NUCLEOTIDE SEQUENCE [LARGE SCALE GENOMIC DNA]</scope>
    <source>
        <strain evidence="2">JCM 13929</strain>
    </source>
</reference>
<accession>A0ABP4TSG6</accession>
<evidence type="ECO:0000313" key="2">
    <source>
        <dbReference type="Proteomes" id="UP001500064"/>
    </source>
</evidence>
<dbReference type="Proteomes" id="UP001500064">
    <property type="component" value="Unassembled WGS sequence"/>
</dbReference>
<keyword evidence="2" id="KW-1185">Reference proteome</keyword>
<name>A0ABP4TSG6_9ACTN</name>
<protein>
    <submittedName>
        <fullName evidence="1">Uncharacterized protein</fullName>
    </submittedName>
</protein>
<dbReference type="EMBL" id="BAAAMU010000184">
    <property type="protein sequence ID" value="GAA1692241.1"/>
    <property type="molecule type" value="Genomic_DNA"/>
</dbReference>